<dbReference type="PROSITE" id="PS51180">
    <property type="entry name" value="BRO1"/>
    <property type="match status" value="1"/>
</dbReference>
<dbReference type="SMART" id="SM00404">
    <property type="entry name" value="PTPc_motif"/>
    <property type="match status" value="1"/>
</dbReference>
<protein>
    <recommendedName>
        <fullName evidence="12">Tyrosine-protein phosphatase domain-containing protein</fullName>
    </recommendedName>
</protein>
<dbReference type="PANTHER" id="PTHR23030">
    <property type="entry name" value="PCD6 INTERACTING PROTEIN-RELATED"/>
    <property type="match status" value="1"/>
</dbReference>
<feature type="compositionally biased region" description="Polar residues" evidence="6">
    <location>
        <begin position="694"/>
        <end position="710"/>
    </location>
</feature>
<sequence length="1594" mass="172568">MPSTVLATEISEPTSKSHVHARLFKVASAIKDNDFIYHESVPSVDSLEQIKPACLVRGVAFDHNDPEIRGADIFQRLVPMKTLEATSIYSEHKASLLRSIVSEVEDKNISIQQFLASIDLDPLTMLAPDPPLPQALYDACARLNGLEGGPEKILSERMQALTTVSVDTDGELQNARNLLDDVKVRTDAILAIKTSNELKTLNARVRSFLDRFQGLSETLRQAKQSNIQLRGVLEEHISTWKRLTAPVEELASELPSVDALVNDPEASQTLSETQRLFGKVDEMCRQRAELVDRLRQALHEDDVTGDLLTLDTDQCSVESWFSKRLKKHDPLVGLIRQNLAAQENIESALIDINASFAPRGTQLREIRTRRAEELQKLISSGKTFEDLLERCNRGLDFYEQSCSRLKETIAELKELTEKLRNEEQKLLNLGSPPGATMVRHAYPPLPSSKEGFAPPAQFAHIPTLGDYMKSWRARPTDMSMVRQLSSEAWSAAPVAGMMHPINPVASIPGQPLTSQTPPVSGPTVGPTALARPSPFATPLLQYGTRPFGHVQSQSVRPPHLLAQSASVPSLHPSSSAPVTPATQPVSGLQPPPSSQNRPMQPVSAMPMPVIPPAHHPPLIRPLSQLNQPVMFPTHRMGDPTGRPSSMAAPSPPAGPNGSNFSAQTRQSPPAQISSPGPTAPSHYTFGQQLRPIPSSLSPRQSYHTGTQMPQPSIFPACSSRPQSTFGSTTVIPQSASYPAHLFAPRPPVTFSGQSPYVNFHPSIQPAAPSGHISITPSGGQPPQHQQLIGTHPGPLANYQPTQMRHPMPAPTTRPVLNPISTGIAGPVPVPQQYGQPSQQLHSSVASNVDWRPPNIVHSTQSQIESFAGYQRFQPLSSTGSAIQPVLATNPTQSAQPSTHESSNQAHILETNSNHVQLSLSATAPVVTDFVPLQPHVLTKAELDAQRREERLRATYGSQPSVDSTAINSPASVGSVTASFGPTINTNPVISASSNSVTMLNPNPVSTAEPNRDAGRTVDVSAKSVEPEPLSDPLVLNRFIAATENLLTWLENLNEPFPGATAYSSTKPAPTKLDAAWTRVINLATDYQSALLFKGKKPTQAAALCCSSKNRHQDFVPFDANRVVLDSSKNDYINASHIDFLGTVGEWCPRYIIAQAPMQKTVVDFWNMIISQGCEVVVLLLPYKHSRPGSPLSSFSNANPGEGGYGDPSDPHHIPTHLPLNKVGARFSIPGSSLEIRLQAIKESTQNDGSGGLRTNGSIQSDSGKSESWTERILTVHNVETQQTRSLVHLCYHGSILQAGSNTSIEHGAEHLCAFINHVHTYYKQQRSLVRPIAVICEYGAGSSGIFVTASVGLLHAERLGRVADVVDIAGYLCQQRRGALNHPSQLVIAARIIAHAAVETVARRDVVVGPRRYSSSASTHNVLNSKAGTVTLPVSEASPSANLIDTLFSGRTLQLNELMSVVDKWTVGGNSVAPEQSPDNHGDSMQNSLMQQEVAKGDAAVHHPCESNVDGLLVLDLDSSGVRSSETPGDVIGQQQQKQVPPIDHLVELSSLTAADSSPRFKRYTRHEFQSATKSPVSTTEDLFAQLDPLVMSK</sequence>
<dbReference type="EMBL" id="JTDE01001738">
    <property type="protein sequence ID" value="KAF7258413.1"/>
    <property type="molecule type" value="Genomic_DNA"/>
</dbReference>
<evidence type="ECO:0000313" key="11">
    <source>
        <dbReference type="Proteomes" id="UP000822476"/>
    </source>
</evidence>
<dbReference type="Gene3D" id="1.20.120.560">
    <property type="entry name" value="alix/aip1 in complex with the ypdl late domain"/>
    <property type="match status" value="1"/>
</dbReference>
<proteinExistence type="predicted"/>
<evidence type="ECO:0000256" key="3">
    <source>
        <dbReference type="ARBA" id="ARBA00022490"/>
    </source>
</evidence>
<dbReference type="GO" id="GO:0043328">
    <property type="term" value="P:protein transport to vacuole involved in ubiquitin-dependent protein catabolic process via the multivesicular body sorting pathway"/>
    <property type="evidence" value="ECO:0007669"/>
    <property type="project" value="TreeGrafter"/>
</dbReference>
<reference evidence="10" key="1">
    <citation type="submission" date="2019-07" db="EMBL/GenBank/DDBJ databases">
        <title>Annotation for the trematode Paragonimus miyazaki's.</title>
        <authorList>
            <person name="Choi Y.-J."/>
        </authorList>
    </citation>
    <scope>NUCLEOTIDE SEQUENCE</scope>
    <source>
        <strain evidence="10">Japan</strain>
    </source>
</reference>
<evidence type="ECO:0000259" key="7">
    <source>
        <dbReference type="PROSITE" id="PS50055"/>
    </source>
</evidence>
<dbReference type="PROSITE" id="PS50055">
    <property type="entry name" value="TYR_PHOSPHATASE_PTP"/>
    <property type="match status" value="1"/>
</dbReference>
<dbReference type="SUPFAM" id="SSF52799">
    <property type="entry name" value="(Phosphotyrosine protein) phosphatases II"/>
    <property type="match status" value="1"/>
</dbReference>
<dbReference type="InterPro" id="IPR038499">
    <property type="entry name" value="BRO1_sf"/>
</dbReference>
<feature type="compositionally biased region" description="Pro residues" evidence="6">
    <location>
        <begin position="608"/>
        <end position="619"/>
    </location>
</feature>
<dbReference type="GO" id="GO:0005768">
    <property type="term" value="C:endosome"/>
    <property type="evidence" value="ECO:0007669"/>
    <property type="project" value="UniProtKB-SubCell"/>
</dbReference>
<dbReference type="GO" id="GO:0032456">
    <property type="term" value="P:endocytic recycling"/>
    <property type="evidence" value="ECO:0007669"/>
    <property type="project" value="TreeGrafter"/>
</dbReference>
<accession>A0A8S9YZ71</accession>
<feature type="compositionally biased region" description="Low complexity" evidence="6">
    <location>
        <begin position="564"/>
        <end position="578"/>
    </location>
</feature>
<comment type="subcellular location">
    <subcellularLocation>
        <location evidence="2">Cytoplasm</location>
    </subcellularLocation>
    <subcellularLocation>
        <location evidence="1">Endosome</location>
    </subcellularLocation>
</comment>
<dbReference type="GO" id="GO:0004725">
    <property type="term" value="F:protein tyrosine phosphatase activity"/>
    <property type="evidence" value="ECO:0007669"/>
    <property type="project" value="InterPro"/>
</dbReference>
<dbReference type="Proteomes" id="UP000822476">
    <property type="component" value="Unassembled WGS sequence"/>
</dbReference>
<evidence type="ECO:0000256" key="2">
    <source>
        <dbReference type="ARBA" id="ARBA00004496"/>
    </source>
</evidence>
<dbReference type="InterPro" id="IPR004328">
    <property type="entry name" value="BRO1_dom"/>
</dbReference>
<dbReference type="InterPro" id="IPR029021">
    <property type="entry name" value="Prot-tyrosine_phosphatase-like"/>
</dbReference>
<evidence type="ECO:0000256" key="4">
    <source>
        <dbReference type="ARBA" id="ARBA00022753"/>
    </source>
</evidence>
<dbReference type="OrthoDB" id="10266451at2759"/>
<dbReference type="Gene3D" id="1.20.140.50">
    <property type="entry name" value="alix/aip1 like domains"/>
    <property type="match status" value="1"/>
</dbReference>
<dbReference type="PRINTS" id="PR00700">
    <property type="entry name" value="PRTYPHPHTASE"/>
</dbReference>
<keyword evidence="4" id="KW-0967">Endosome</keyword>
<feature type="region of interest" description="Disordered" evidence="6">
    <location>
        <begin position="564"/>
        <end position="727"/>
    </location>
</feature>
<evidence type="ECO:0000313" key="10">
    <source>
        <dbReference type="EMBL" id="KAF7258413.1"/>
    </source>
</evidence>
<evidence type="ECO:0000259" key="9">
    <source>
        <dbReference type="PROSITE" id="PS51180"/>
    </source>
</evidence>
<organism evidence="10 11">
    <name type="scientific">Paragonimus skrjabini miyazakii</name>
    <dbReference type="NCBI Taxonomy" id="59628"/>
    <lineage>
        <taxon>Eukaryota</taxon>
        <taxon>Metazoa</taxon>
        <taxon>Spiralia</taxon>
        <taxon>Lophotrochozoa</taxon>
        <taxon>Platyhelminthes</taxon>
        <taxon>Trematoda</taxon>
        <taxon>Digenea</taxon>
        <taxon>Plagiorchiida</taxon>
        <taxon>Troglotremata</taxon>
        <taxon>Troglotrematidae</taxon>
        <taxon>Paragonimus</taxon>
    </lineage>
</organism>
<keyword evidence="3" id="KW-0963">Cytoplasm</keyword>
<dbReference type="GO" id="GO:0045022">
    <property type="term" value="P:early endosome to late endosome transport"/>
    <property type="evidence" value="ECO:0007669"/>
    <property type="project" value="TreeGrafter"/>
</dbReference>
<evidence type="ECO:0008006" key="12">
    <source>
        <dbReference type="Google" id="ProtNLM"/>
    </source>
</evidence>
<feature type="domain" description="BRO1" evidence="9">
    <location>
        <begin position="1"/>
        <end position="111"/>
    </location>
</feature>
<evidence type="ECO:0000256" key="6">
    <source>
        <dbReference type="SAM" id="MobiDB-lite"/>
    </source>
</evidence>
<dbReference type="PANTHER" id="PTHR23030:SF30">
    <property type="entry name" value="TYROSINE-PROTEIN PHOSPHATASE NON-RECEPTOR TYPE 23"/>
    <property type="match status" value="1"/>
</dbReference>
<dbReference type="PROSITE" id="PS50056">
    <property type="entry name" value="TYR_PHOSPHATASE_2"/>
    <property type="match status" value="1"/>
</dbReference>
<feature type="domain" description="Tyrosine specific protein phosphatases" evidence="8">
    <location>
        <begin position="1312"/>
        <end position="1387"/>
    </location>
</feature>
<feature type="region of interest" description="Disordered" evidence="6">
    <location>
        <begin position="1187"/>
        <end position="1216"/>
    </location>
</feature>
<evidence type="ECO:0000256" key="5">
    <source>
        <dbReference type="SAM" id="Coils"/>
    </source>
</evidence>
<dbReference type="Pfam" id="PF03097">
    <property type="entry name" value="BRO1"/>
    <property type="match status" value="1"/>
</dbReference>
<dbReference type="Gene3D" id="3.90.190.10">
    <property type="entry name" value="Protein tyrosine phosphatase superfamily"/>
    <property type="match status" value="1"/>
</dbReference>
<keyword evidence="5" id="KW-0175">Coiled coil</keyword>
<dbReference type="Gene3D" id="1.25.40.280">
    <property type="entry name" value="alix/aip1 like domains"/>
    <property type="match status" value="1"/>
</dbReference>
<dbReference type="InterPro" id="IPR025304">
    <property type="entry name" value="ALIX_V_dom"/>
</dbReference>
<dbReference type="SMART" id="SM00194">
    <property type="entry name" value="PTPc"/>
    <property type="match status" value="1"/>
</dbReference>
<name>A0A8S9YZ71_9TREM</name>
<dbReference type="InterPro" id="IPR000242">
    <property type="entry name" value="PTP_cat"/>
</dbReference>
<dbReference type="Pfam" id="PF13949">
    <property type="entry name" value="ALIX_LYPXL_bnd"/>
    <property type="match status" value="1"/>
</dbReference>
<dbReference type="InterPro" id="IPR000387">
    <property type="entry name" value="Tyr_Pase_dom"/>
</dbReference>
<feature type="coiled-coil region" evidence="5">
    <location>
        <begin position="395"/>
        <end position="429"/>
    </location>
</feature>
<evidence type="ECO:0000259" key="8">
    <source>
        <dbReference type="PROSITE" id="PS50056"/>
    </source>
</evidence>
<comment type="caution">
    <text evidence="10">The sequence shown here is derived from an EMBL/GenBank/DDBJ whole genome shotgun (WGS) entry which is preliminary data.</text>
</comment>
<evidence type="ECO:0000256" key="1">
    <source>
        <dbReference type="ARBA" id="ARBA00004177"/>
    </source>
</evidence>
<dbReference type="InterPro" id="IPR003595">
    <property type="entry name" value="Tyr_Pase_cat"/>
</dbReference>
<feature type="compositionally biased region" description="Polar residues" evidence="6">
    <location>
        <begin position="662"/>
        <end position="676"/>
    </location>
</feature>
<feature type="region of interest" description="Disordered" evidence="6">
    <location>
        <begin position="1244"/>
        <end position="1263"/>
    </location>
</feature>
<feature type="domain" description="Tyrosine-protein phosphatase" evidence="7">
    <location>
        <begin position="1108"/>
        <end position="1396"/>
    </location>
</feature>
<dbReference type="Pfam" id="PF00102">
    <property type="entry name" value="Y_phosphatase"/>
    <property type="match status" value="2"/>
</dbReference>
<gene>
    <name evidence="10" type="ORF">EG68_04744</name>
</gene>
<keyword evidence="11" id="KW-1185">Reference proteome</keyword>